<keyword evidence="3 10" id="KW-0732">Signal</keyword>
<dbReference type="Proteomes" id="UP000242320">
    <property type="component" value="Unassembled WGS sequence"/>
</dbReference>
<dbReference type="Pfam" id="PF26380">
    <property type="entry name" value="Pilin_Mycobact"/>
    <property type="match status" value="1"/>
</dbReference>
<protein>
    <recommendedName>
        <fullName evidence="2">Pilin</fullName>
    </recommendedName>
    <alternativeName>
        <fullName evidence="8">Pili structural subunit</fullName>
    </alternativeName>
</protein>
<evidence type="ECO:0000256" key="7">
    <source>
        <dbReference type="ARBA" id="ARBA00093787"/>
    </source>
</evidence>
<evidence type="ECO:0000256" key="3">
    <source>
        <dbReference type="ARBA" id="ARBA00022729"/>
    </source>
</evidence>
<feature type="compositionally biased region" description="Pro residues" evidence="9">
    <location>
        <begin position="82"/>
        <end position="97"/>
    </location>
</feature>
<proteinExistence type="inferred from homology"/>
<evidence type="ECO:0000313" key="12">
    <source>
        <dbReference type="Proteomes" id="UP000242320"/>
    </source>
</evidence>
<feature type="signal peptide" evidence="10">
    <location>
        <begin position="1"/>
        <end position="33"/>
    </location>
</feature>
<name>A0A1X2KQF8_9MYCO</name>
<keyword evidence="5" id="KW-0281">Fimbrium</keyword>
<evidence type="ECO:0000256" key="8">
    <source>
        <dbReference type="ARBA" id="ARBA00093801"/>
    </source>
</evidence>
<reference evidence="11 12" key="1">
    <citation type="submission" date="2017-04" db="EMBL/GenBank/DDBJ databases">
        <title>The new phylogeny of genus Mycobacterium.</title>
        <authorList>
            <person name="Tortoli E."/>
            <person name="Trovato A."/>
            <person name="Cirillo D.M."/>
        </authorList>
    </citation>
    <scope>NUCLEOTIDE SEQUENCE [LARGE SCALE GENOMIC DNA]</scope>
    <source>
        <strain evidence="11 12">DSM 45247</strain>
    </source>
</reference>
<sequence>MATVRCAVRRTASVVVGGAWALSALAFGGVAKAAPPPAPIGHWCPGNPWNPAWGNVADWDWNHCHDWQHPGGPTGPAGWGPWGPPPAWAPPPPPQPAWAPGAQMMWNPTGAGNWGIWNNGIWTPI</sequence>
<evidence type="ECO:0000256" key="9">
    <source>
        <dbReference type="SAM" id="MobiDB-lite"/>
    </source>
</evidence>
<accession>A0A1X2KQF8</accession>
<evidence type="ECO:0000256" key="2">
    <source>
        <dbReference type="ARBA" id="ARBA00018586"/>
    </source>
</evidence>
<feature type="compositionally biased region" description="Gly residues" evidence="9">
    <location>
        <begin position="72"/>
        <end position="81"/>
    </location>
</feature>
<evidence type="ECO:0000256" key="4">
    <source>
        <dbReference type="ARBA" id="ARBA00022889"/>
    </source>
</evidence>
<dbReference type="EMBL" id="NCXM01000027">
    <property type="protein sequence ID" value="OSC23979.1"/>
    <property type="molecule type" value="Genomic_DNA"/>
</dbReference>
<keyword evidence="4" id="KW-0130">Cell adhesion</keyword>
<dbReference type="OrthoDB" id="4753554at2"/>
<evidence type="ECO:0000256" key="6">
    <source>
        <dbReference type="ARBA" id="ARBA00093784"/>
    </source>
</evidence>
<organism evidence="11 12">
    <name type="scientific">Mycolicibacterium vulneris</name>
    <dbReference type="NCBI Taxonomy" id="547163"/>
    <lineage>
        <taxon>Bacteria</taxon>
        <taxon>Bacillati</taxon>
        <taxon>Actinomycetota</taxon>
        <taxon>Actinomycetes</taxon>
        <taxon>Mycobacteriales</taxon>
        <taxon>Mycobacteriaceae</taxon>
        <taxon>Mycolicibacterium</taxon>
    </lineage>
</organism>
<feature type="chain" id="PRO_5012191441" description="Pilin" evidence="10">
    <location>
        <begin position="34"/>
        <end position="125"/>
    </location>
</feature>
<comment type="caution">
    <text evidence="11">The sequence shown here is derived from an EMBL/GenBank/DDBJ whole genome shotgun (WGS) entry which is preliminary data.</text>
</comment>
<dbReference type="RefSeq" id="WP_085291960.1">
    <property type="nucleotide sequence ID" value="NZ_NCXM01000027.1"/>
</dbReference>
<comment type="subcellular location">
    <subcellularLocation>
        <location evidence="1">Fimbrium</location>
    </subcellularLocation>
</comment>
<comment type="similarity">
    <text evidence="6">Belongs to the mycobacterial pilin family.</text>
</comment>
<evidence type="ECO:0000313" key="11">
    <source>
        <dbReference type="EMBL" id="OSC23979.1"/>
    </source>
</evidence>
<comment type="subunit">
    <text evidence="7">Forms a homomer composed of subunits assembled in a large structure.</text>
</comment>
<evidence type="ECO:0000256" key="5">
    <source>
        <dbReference type="ARBA" id="ARBA00023263"/>
    </source>
</evidence>
<dbReference type="AlphaFoldDB" id="A0A1X2KQF8"/>
<feature type="region of interest" description="Disordered" evidence="9">
    <location>
        <begin position="67"/>
        <end position="99"/>
    </location>
</feature>
<dbReference type="InterPro" id="IPR058759">
    <property type="entry name" value="Pilin_mycobact"/>
</dbReference>
<keyword evidence="12" id="KW-1185">Reference proteome</keyword>
<evidence type="ECO:0000256" key="10">
    <source>
        <dbReference type="SAM" id="SignalP"/>
    </source>
</evidence>
<gene>
    <name evidence="11" type="ORF">B8W69_22400</name>
</gene>
<evidence type="ECO:0000256" key="1">
    <source>
        <dbReference type="ARBA" id="ARBA00004561"/>
    </source>
</evidence>